<dbReference type="Pfam" id="PF00072">
    <property type="entry name" value="Response_reg"/>
    <property type="match status" value="1"/>
</dbReference>
<evidence type="ECO:0000313" key="5">
    <source>
        <dbReference type="EMBL" id="OAN11645.1"/>
    </source>
</evidence>
<dbReference type="SMART" id="SM00448">
    <property type="entry name" value="REC"/>
    <property type="match status" value="1"/>
</dbReference>
<protein>
    <submittedName>
        <fullName evidence="5">Chemotaxis protein CheC</fullName>
    </submittedName>
</protein>
<dbReference type="InterPro" id="IPR050595">
    <property type="entry name" value="Bact_response_regulator"/>
</dbReference>
<proteinExistence type="predicted"/>
<dbReference type="PROSITE" id="PS50110">
    <property type="entry name" value="RESPONSE_REGULATORY"/>
    <property type="match status" value="1"/>
</dbReference>
<dbReference type="Proteomes" id="UP000078503">
    <property type="component" value="Unassembled WGS sequence"/>
</dbReference>
<evidence type="ECO:0000256" key="1">
    <source>
        <dbReference type="ARBA" id="ARBA00022500"/>
    </source>
</evidence>
<dbReference type="GO" id="GO:0006935">
    <property type="term" value="P:chemotaxis"/>
    <property type="evidence" value="ECO:0007669"/>
    <property type="project" value="UniProtKB-KW"/>
</dbReference>
<dbReference type="EMBL" id="LVHF01000033">
    <property type="protein sequence ID" value="OAN11645.1"/>
    <property type="molecule type" value="Genomic_DNA"/>
</dbReference>
<dbReference type="OrthoDB" id="281471at2"/>
<comment type="caution">
    <text evidence="5">The sequence shown here is derived from an EMBL/GenBank/DDBJ whole genome shotgun (WGS) entry which is preliminary data.</text>
</comment>
<evidence type="ECO:0000259" key="4">
    <source>
        <dbReference type="PROSITE" id="PS50110"/>
    </source>
</evidence>
<organism evidence="5 6">
    <name type="scientific">Photobacterium jeanii</name>
    <dbReference type="NCBI Taxonomy" id="858640"/>
    <lineage>
        <taxon>Bacteria</taxon>
        <taxon>Pseudomonadati</taxon>
        <taxon>Pseudomonadota</taxon>
        <taxon>Gammaproteobacteria</taxon>
        <taxon>Vibrionales</taxon>
        <taxon>Vibrionaceae</taxon>
        <taxon>Photobacterium</taxon>
    </lineage>
</organism>
<dbReference type="PANTHER" id="PTHR44591:SF24">
    <property type="entry name" value="PROTEIN-GLUTAMATE METHYLESTERASE_PROTEIN-GLUTAMINE GLUTAMINASE 1"/>
    <property type="match status" value="1"/>
</dbReference>
<dbReference type="RefSeq" id="WP_068336888.1">
    <property type="nucleotide sequence ID" value="NZ_LVHF01000033.1"/>
</dbReference>
<evidence type="ECO:0000256" key="2">
    <source>
        <dbReference type="ARBA" id="ARBA00022553"/>
    </source>
</evidence>
<name>A0A178K3X0_9GAMM</name>
<sequence>MTPSVLICDDSALARKQMARALPGSLNAEVTFAVNGREALTLLLERKFSVMFLDLTMPEMDGYETLQAIQDHGIDIKVIVVSGDIQPQAQARVKALGAIDFLKKPVDKAHIKTLLQEVLPPPADFDFDAPIQRTAIPALRRRDIYLEVANVAIGRAADSLARHFDVFVNLPLPNVNVFEVSELHMTMRHLASNCNMSGVCQGFSGEGIAGEALVLLSDSSVSEVMQLMQYPEDSGQDFELELLMDVSNILVGSFLKGLGQQAEVKFFQSHPVLLGKHQPVDSFIDQTSGNWRRTMTFEVSYCIENTNIKCDMLLMFVDESLPLLDNKLSYLLDED</sequence>
<dbReference type="CDD" id="cd17910">
    <property type="entry name" value="CheC_ClassII"/>
    <property type="match status" value="1"/>
</dbReference>
<evidence type="ECO:0000256" key="3">
    <source>
        <dbReference type="PROSITE-ProRule" id="PRU00169"/>
    </source>
</evidence>
<dbReference type="AlphaFoldDB" id="A0A178K3X0"/>
<accession>A0A178K3X0</accession>
<keyword evidence="2 3" id="KW-0597">Phosphoprotein</keyword>
<dbReference type="CDD" id="cd17593">
    <property type="entry name" value="REC_CheC-like"/>
    <property type="match status" value="1"/>
</dbReference>
<dbReference type="Gene3D" id="3.40.1550.10">
    <property type="entry name" value="CheC-like"/>
    <property type="match status" value="1"/>
</dbReference>
<dbReference type="GO" id="GO:0000160">
    <property type="term" value="P:phosphorelay signal transduction system"/>
    <property type="evidence" value="ECO:0007669"/>
    <property type="project" value="InterPro"/>
</dbReference>
<gene>
    <name evidence="5" type="ORF">A3K86_22275</name>
</gene>
<dbReference type="STRING" id="858640.A3K86_22275"/>
<keyword evidence="1" id="KW-0145">Chemotaxis</keyword>
<dbReference type="Gene3D" id="3.40.50.2300">
    <property type="match status" value="1"/>
</dbReference>
<keyword evidence="6" id="KW-1185">Reference proteome</keyword>
<reference evidence="5 6" key="1">
    <citation type="submission" date="2016-03" db="EMBL/GenBank/DDBJ databases">
        <title>Photobacterium proteolyticum sp. nov. a protease producing bacterium isolated from ocean sediments of Laizhou Bay.</title>
        <authorList>
            <person name="Li Y."/>
        </authorList>
    </citation>
    <scope>NUCLEOTIDE SEQUENCE [LARGE SCALE GENOMIC DNA]</scope>
    <source>
        <strain evidence="5 6">R-40508</strain>
    </source>
</reference>
<dbReference type="SUPFAM" id="SSF52172">
    <property type="entry name" value="CheY-like"/>
    <property type="match status" value="1"/>
</dbReference>
<dbReference type="InterPro" id="IPR011006">
    <property type="entry name" value="CheY-like_superfamily"/>
</dbReference>
<dbReference type="InterPro" id="IPR001789">
    <property type="entry name" value="Sig_transdc_resp-reg_receiver"/>
</dbReference>
<feature type="modified residue" description="4-aspartylphosphate" evidence="3">
    <location>
        <position position="54"/>
    </location>
</feature>
<feature type="domain" description="Response regulatory" evidence="4">
    <location>
        <begin position="4"/>
        <end position="119"/>
    </location>
</feature>
<evidence type="ECO:0000313" key="6">
    <source>
        <dbReference type="Proteomes" id="UP000078503"/>
    </source>
</evidence>
<dbReference type="InterPro" id="IPR028976">
    <property type="entry name" value="CheC-like_sf"/>
</dbReference>
<dbReference type="PANTHER" id="PTHR44591">
    <property type="entry name" value="STRESS RESPONSE REGULATOR PROTEIN 1"/>
    <property type="match status" value="1"/>
</dbReference>
<dbReference type="SUPFAM" id="SSF103039">
    <property type="entry name" value="CheC-like"/>
    <property type="match status" value="1"/>
</dbReference>